<feature type="transmembrane region" description="Helical" evidence="6">
    <location>
        <begin position="130"/>
        <end position="151"/>
    </location>
</feature>
<evidence type="ECO:0000313" key="9">
    <source>
        <dbReference type="Proteomes" id="UP000320095"/>
    </source>
</evidence>
<protein>
    <submittedName>
        <fullName evidence="8">DUF202 domain-containing protein</fullName>
    </submittedName>
</protein>
<dbReference type="Pfam" id="PF02656">
    <property type="entry name" value="DUF202"/>
    <property type="match status" value="1"/>
</dbReference>
<gene>
    <name evidence="8" type="ORF">EAH80_01745</name>
</gene>
<comment type="caution">
    <text evidence="8">The sequence shown here is derived from an EMBL/GenBank/DDBJ whole genome shotgun (WGS) entry which is preliminary data.</text>
</comment>
<dbReference type="Proteomes" id="UP000320095">
    <property type="component" value="Unassembled WGS sequence"/>
</dbReference>
<keyword evidence="3 6" id="KW-1133">Transmembrane helix</keyword>
<evidence type="ECO:0000256" key="5">
    <source>
        <dbReference type="SAM" id="MobiDB-lite"/>
    </source>
</evidence>
<evidence type="ECO:0000256" key="4">
    <source>
        <dbReference type="ARBA" id="ARBA00023136"/>
    </source>
</evidence>
<evidence type="ECO:0000313" key="8">
    <source>
        <dbReference type="EMBL" id="TPG36693.1"/>
    </source>
</evidence>
<dbReference type="InterPro" id="IPR003807">
    <property type="entry name" value="DUF202"/>
</dbReference>
<evidence type="ECO:0000256" key="3">
    <source>
        <dbReference type="ARBA" id="ARBA00022989"/>
    </source>
</evidence>
<keyword evidence="2 6" id="KW-0812">Transmembrane</keyword>
<comment type="subcellular location">
    <subcellularLocation>
        <location evidence="1">Endomembrane system</location>
        <topology evidence="1">Multi-pass membrane protein</topology>
    </subcellularLocation>
</comment>
<evidence type="ECO:0000256" key="2">
    <source>
        <dbReference type="ARBA" id="ARBA00022692"/>
    </source>
</evidence>
<sequence>MVGCDGGRARQPLSSLLHPPHLNGRTGAMADQPLDASTRLALQRTRLAQERTLMAWIRTSMSLIAFGFTIYKFFEYLATSERRREPILSPWIIGMVMIVVGLTGLALAWIQNRQQMKALEAEAGPMPYSIAGLMAGFIACLGGLALVAVAFRL</sequence>
<accession>A0A502EG39</accession>
<evidence type="ECO:0000256" key="6">
    <source>
        <dbReference type="SAM" id="Phobius"/>
    </source>
</evidence>
<dbReference type="EMBL" id="RCZG01000001">
    <property type="protein sequence ID" value="TPG36693.1"/>
    <property type="molecule type" value="Genomic_DNA"/>
</dbReference>
<dbReference type="GO" id="GO:0012505">
    <property type="term" value="C:endomembrane system"/>
    <property type="evidence" value="ECO:0007669"/>
    <property type="project" value="UniProtKB-SubCell"/>
</dbReference>
<feature type="transmembrane region" description="Helical" evidence="6">
    <location>
        <begin position="53"/>
        <end position="71"/>
    </location>
</feature>
<feature type="domain" description="DUF202" evidence="7">
    <location>
        <begin position="44"/>
        <end position="117"/>
    </location>
</feature>
<keyword evidence="4 6" id="KW-0472">Membrane</keyword>
<dbReference type="AlphaFoldDB" id="A0A502EG39"/>
<reference evidence="8 9" key="1">
    <citation type="journal article" date="2019" name="Environ. Microbiol.">
        <title>Species interactions and distinct microbial communities in high Arctic permafrost affected cryosols are associated with the CH4 and CO2 gas fluxes.</title>
        <authorList>
            <person name="Altshuler I."/>
            <person name="Hamel J."/>
            <person name="Turney S."/>
            <person name="Magnuson E."/>
            <person name="Levesque R."/>
            <person name="Greer C."/>
            <person name="Whyte L.G."/>
        </authorList>
    </citation>
    <scope>NUCLEOTIDE SEQUENCE [LARGE SCALE GENOMIC DNA]</scope>
    <source>
        <strain evidence="8 9">S5.20</strain>
    </source>
</reference>
<evidence type="ECO:0000259" key="7">
    <source>
        <dbReference type="Pfam" id="PF02656"/>
    </source>
</evidence>
<proteinExistence type="predicted"/>
<feature type="transmembrane region" description="Helical" evidence="6">
    <location>
        <begin position="91"/>
        <end position="110"/>
    </location>
</feature>
<organism evidence="8 9">
    <name type="scientific">Mycolicibacterium hodleri</name>
    <dbReference type="NCBI Taxonomy" id="49897"/>
    <lineage>
        <taxon>Bacteria</taxon>
        <taxon>Bacillati</taxon>
        <taxon>Actinomycetota</taxon>
        <taxon>Actinomycetes</taxon>
        <taxon>Mycobacteriales</taxon>
        <taxon>Mycobacteriaceae</taxon>
        <taxon>Mycolicibacterium</taxon>
    </lineage>
</organism>
<evidence type="ECO:0000256" key="1">
    <source>
        <dbReference type="ARBA" id="ARBA00004127"/>
    </source>
</evidence>
<feature type="region of interest" description="Disordered" evidence="5">
    <location>
        <begin position="1"/>
        <end position="20"/>
    </location>
</feature>
<name>A0A502EG39_9MYCO</name>
<keyword evidence="9" id="KW-1185">Reference proteome</keyword>